<evidence type="ECO:0000313" key="3">
    <source>
        <dbReference type="EMBL" id="RMZ95217.1"/>
    </source>
</evidence>
<dbReference type="SUPFAM" id="SSF51197">
    <property type="entry name" value="Clavaminate synthase-like"/>
    <property type="match status" value="1"/>
</dbReference>
<dbReference type="PRINTS" id="PR00682">
    <property type="entry name" value="IPNSYNTHASE"/>
</dbReference>
<evidence type="ECO:0000256" key="1">
    <source>
        <dbReference type="RuleBase" id="RU003682"/>
    </source>
</evidence>
<dbReference type="InterPro" id="IPR027443">
    <property type="entry name" value="IPNS-like_sf"/>
</dbReference>
<dbReference type="InterPro" id="IPR050231">
    <property type="entry name" value="Iron_ascorbate_oxido_reductase"/>
</dbReference>
<organism evidence="3 4">
    <name type="scientific">Brachionus plicatilis</name>
    <name type="common">Marine rotifer</name>
    <name type="synonym">Brachionus muelleri</name>
    <dbReference type="NCBI Taxonomy" id="10195"/>
    <lineage>
        <taxon>Eukaryota</taxon>
        <taxon>Metazoa</taxon>
        <taxon>Spiralia</taxon>
        <taxon>Gnathifera</taxon>
        <taxon>Rotifera</taxon>
        <taxon>Eurotatoria</taxon>
        <taxon>Monogononta</taxon>
        <taxon>Pseudotrocha</taxon>
        <taxon>Ploima</taxon>
        <taxon>Brachionidae</taxon>
        <taxon>Brachionus</taxon>
    </lineage>
</organism>
<dbReference type="STRING" id="10195.A0A3M7P911"/>
<feature type="domain" description="Fe2OG dioxygenase" evidence="2">
    <location>
        <begin position="170"/>
        <end position="272"/>
    </location>
</feature>
<reference evidence="3 4" key="1">
    <citation type="journal article" date="2018" name="Sci. Rep.">
        <title>Genomic signatures of local adaptation to the degree of environmental predictability in rotifers.</title>
        <authorList>
            <person name="Franch-Gras L."/>
            <person name="Hahn C."/>
            <person name="Garcia-Roger E.M."/>
            <person name="Carmona M.J."/>
            <person name="Serra M."/>
            <person name="Gomez A."/>
        </authorList>
    </citation>
    <scope>NUCLEOTIDE SEQUENCE [LARGE SCALE GENOMIC DNA]</scope>
    <source>
        <strain evidence="3">HYR1</strain>
    </source>
</reference>
<dbReference type="GO" id="GO:0016491">
    <property type="term" value="F:oxidoreductase activity"/>
    <property type="evidence" value="ECO:0007669"/>
    <property type="project" value="UniProtKB-KW"/>
</dbReference>
<comment type="caution">
    <text evidence="3">The sequence shown here is derived from an EMBL/GenBank/DDBJ whole genome shotgun (WGS) entry which is preliminary data.</text>
</comment>
<dbReference type="InterPro" id="IPR005123">
    <property type="entry name" value="Oxoglu/Fe-dep_dioxygenase_dom"/>
</dbReference>
<keyword evidence="1" id="KW-0560">Oxidoreductase</keyword>
<keyword evidence="1" id="KW-0479">Metal-binding</keyword>
<keyword evidence="1" id="KW-0408">Iron</keyword>
<comment type="similarity">
    <text evidence="1">Belongs to the iron/ascorbate-dependent oxidoreductase family.</text>
</comment>
<proteinExistence type="inferred from homology"/>
<dbReference type="InterPro" id="IPR026992">
    <property type="entry name" value="DIOX_N"/>
</dbReference>
<name>A0A3M7P911_BRAPC</name>
<gene>
    <name evidence="3" type="ORF">BpHYR1_023882</name>
</gene>
<sequence>MEVPIIDIAPLVDKSQKSSQVAAKIGQACREYGFFYITGHRVDKSLQAKLVELSRKFFALSLENKMKIKMLNGGIAWRGYFPCGEELTSGKPDVKEGIYFGEELDDENELVRQKIPLHGKNLFPELLPEFSSVVLDYMSSILQVGHVVLEGIAISLGLDKDYFYERYTRQPLQLFRIFNYPATKLDKNSSMWGVGEHTDYGLLTILKQDNCGGLQVKLKTEWIDVPPIDDSFVCNIGDMLDRMTGGLYRSTLHRVKCQTRADRLSFPFFFDPNFFVQVKKIDGLEEQKDDRNQRWDLESVHEFQGTYGQYLLKKVSKVFPQLKDNVLI</sequence>
<dbReference type="OrthoDB" id="288590at2759"/>
<dbReference type="InterPro" id="IPR044861">
    <property type="entry name" value="IPNS-like_FE2OG_OXY"/>
</dbReference>
<dbReference type="Proteomes" id="UP000276133">
    <property type="component" value="Unassembled WGS sequence"/>
</dbReference>
<dbReference type="PANTHER" id="PTHR47990">
    <property type="entry name" value="2-OXOGLUTARATE (2OG) AND FE(II)-DEPENDENT OXYGENASE SUPERFAMILY PROTEIN-RELATED"/>
    <property type="match status" value="1"/>
</dbReference>
<dbReference type="GO" id="GO:0046872">
    <property type="term" value="F:metal ion binding"/>
    <property type="evidence" value="ECO:0007669"/>
    <property type="project" value="UniProtKB-KW"/>
</dbReference>
<keyword evidence="4" id="KW-1185">Reference proteome</keyword>
<dbReference type="Pfam" id="PF14226">
    <property type="entry name" value="DIOX_N"/>
    <property type="match status" value="1"/>
</dbReference>
<dbReference type="Pfam" id="PF03171">
    <property type="entry name" value="2OG-FeII_Oxy"/>
    <property type="match status" value="1"/>
</dbReference>
<evidence type="ECO:0000259" key="2">
    <source>
        <dbReference type="PROSITE" id="PS51471"/>
    </source>
</evidence>
<dbReference type="PROSITE" id="PS51471">
    <property type="entry name" value="FE2OG_OXY"/>
    <property type="match status" value="1"/>
</dbReference>
<evidence type="ECO:0000313" key="4">
    <source>
        <dbReference type="Proteomes" id="UP000276133"/>
    </source>
</evidence>
<accession>A0A3M7P911</accession>
<protein>
    <submittedName>
        <fullName evidence="3">Iron oxidase</fullName>
    </submittedName>
</protein>
<dbReference type="AlphaFoldDB" id="A0A3M7P911"/>
<dbReference type="EMBL" id="REGN01012504">
    <property type="protein sequence ID" value="RMZ95217.1"/>
    <property type="molecule type" value="Genomic_DNA"/>
</dbReference>
<dbReference type="Gene3D" id="2.60.120.330">
    <property type="entry name" value="B-lactam Antibiotic, Isopenicillin N Synthase, Chain"/>
    <property type="match status" value="1"/>
</dbReference>